<keyword evidence="1" id="KW-1133">Transmembrane helix</keyword>
<proteinExistence type="predicted"/>
<comment type="caution">
    <text evidence="2">The sequence shown here is derived from an EMBL/GenBank/DDBJ whole genome shotgun (WGS) entry which is preliminary data.</text>
</comment>
<gene>
    <name evidence="2" type="ORF">HDF25_004357</name>
</gene>
<evidence type="ECO:0000313" key="2">
    <source>
        <dbReference type="EMBL" id="MBB6502180.1"/>
    </source>
</evidence>
<dbReference type="Pfam" id="PF10990">
    <property type="entry name" value="DUF2809"/>
    <property type="match status" value="1"/>
</dbReference>
<feature type="transmembrane region" description="Helical" evidence="1">
    <location>
        <begin position="33"/>
        <end position="52"/>
    </location>
</feature>
<accession>A0A7X0J6U6</accession>
<dbReference type="AlphaFoldDB" id="A0A7X0J6U6"/>
<name>A0A7X0J6U6_9SPHI</name>
<reference evidence="2 3" key="1">
    <citation type="submission" date="2020-08" db="EMBL/GenBank/DDBJ databases">
        <title>Genomic Encyclopedia of Type Strains, Phase IV (KMG-V): Genome sequencing to study the core and pangenomes of soil and plant-associated prokaryotes.</title>
        <authorList>
            <person name="Whitman W."/>
        </authorList>
    </citation>
    <scope>NUCLEOTIDE SEQUENCE [LARGE SCALE GENOMIC DNA]</scope>
    <source>
        <strain evidence="2 3">M2T3</strain>
    </source>
</reference>
<evidence type="ECO:0000313" key="3">
    <source>
        <dbReference type="Proteomes" id="UP000521017"/>
    </source>
</evidence>
<feature type="transmembrane region" description="Helical" evidence="1">
    <location>
        <begin position="98"/>
        <end position="117"/>
    </location>
</feature>
<dbReference type="EMBL" id="JACHCC010000012">
    <property type="protein sequence ID" value="MBB6502180.1"/>
    <property type="molecule type" value="Genomic_DNA"/>
</dbReference>
<protein>
    <submittedName>
        <fullName evidence="2">DNA integrity scanning protein DisA with diadenylate cyclase activity</fullName>
    </submittedName>
</protein>
<dbReference type="RefSeq" id="WP_184628437.1">
    <property type="nucleotide sequence ID" value="NZ_JACHCC010000012.1"/>
</dbReference>
<evidence type="ECO:0000256" key="1">
    <source>
        <dbReference type="SAM" id="Phobius"/>
    </source>
</evidence>
<keyword evidence="1" id="KW-0472">Membrane</keyword>
<sequence length="135" mass="15263">MLKFHKSFAGLTLLLLITEILIARYAHDWLIRPYGGDFLIVIFLYCLVKTFVSVPVKPLLTAVLAFAYLIEISQYFHLVDRLGLSNSSTAHLLLGSQFSWIDLIAYTMGAVLVYWLAYLTQLMKRSSPAASPPEH</sequence>
<organism evidence="2 3">
    <name type="scientific">Pedobacter cryoconitis</name>
    <dbReference type="NCBI Taxonomy" id="188932"/>
    <lineage>
        <taxon>Bacteria</taxon>
        <taxon>Pseudomonadati</taxon>
        <taxon>Bacteroidota</taxon>
        <taxon>Sphingobacteriia</taxon>
        <taxon>Sphingobacteriales</taxon>
        <taxon>Sphingobacteriaceae</taxon>
        <taxon>Pedobacter</taxon>
    </lineage>
</organism>
<dbReference type="InterPro" id="IPR021257">
    <property type="entry name" value="DUF2809"/>
</dbReference>
<dbReference type="Proteomes" id="UP000521017">
    <property type="component" value="Unassembled WGS sequence"/>
</dbReference>
<keyword evidence="1" id="KW-0812">Transmembrane</keyword>
<feature type="transmembrane region" description="Helical" evidence="1">
    <location>
        <begin position="59"/>
        <end position="78"/>
    </location>
</feature>